<dbReference type="PANTHER" id="PTHR43649">
    <property type="entry name" value="ARABINOSE-BINDING PROTEIN-RELATED"/>
    <property type="match status" value="1"/>
</dbReference>
<dbReference type="Pfam" id="PF12010">
    <property type="entry name" value="DUF3502"/>
    <property type="match status" value="1"/>
</dbReference>
<evidence type="ECO:0000259" key="3">
    <source>
        <dbReference type="Pfam" id="PF12010"/>
    </source>
</evidence>
<feature type="domain" description="DUF3502" evidence="3">
    <location>
        <begin position="470"/>
        <end position="540"/>
    </location>
</feature>
<evidence type="ECO:0000256" key="2">
    <source>
        <dbReference type="SAM" id="SignalP"/>
    </source>
</evidence>
<evidence type="ECO:0000313" key="5">
    <source>
        <dbReference type="Proteomes" id="UP000543642"/>
    </source>
</evidence>
<feature type="compositionally biased region" description="Low complexity" evidence="1">
    <location>
        <begin position="36"/>
        <end position="52"/>
    </location>
</feature>
<reference evidence="4 5" key="1">
    <citation type="submission" date="2020-08" db="EMBL/GenBank/DDBJ databases">
        <title>Genomic Encyclopedia of Type Strains, Phase IV (KMG-IV): sequencing the most valuable type-strain genomes for metagenomic binning, comparative biology and taxonomic classification.</title>
        <authorList>
            <person name="Goeker M."/>
        </authorList>
    </citation>
    <scope>NUCLEOTIDE SEQUENCE [LARGE SCALE GENOMIC DNA]</scope>
    <source>
        <strain evidence="4 5">DSM 106146</strain>
    </source>
</reference>
<name>A0A7W8H8R0_9FIRM</name>
<dbReference type="SUPFAM" id="SSF53850">
    <property type="entry name" value="Periplasmic binding protein-like II"/>
    <property type="match status" value="1"/>
</dbReference>
<evidence type="ECO:0000256" key="1">
    <source>
        <dbReference type="SAM" id="MobiDB-lite"/>
    </source>
</evidence>
<keyword evidence="5" id="KW-1185">Reference proteome</keyword>
<organism evidence="4 5">
    <name type="scientific">Catenibacillus scindens</name>
    <dbReference type="NCBI Taxonomy" id="673271"/>
    <lineage>
        <taxon>Bacteria</taxon>
        <taxon>Bacillati</taxon>
        <taxon>Bacillota</taxon>
        <taxon>Clostridia</taxon>
        <taxon>Lachnospirales</taxon>
        <taxon>Lachnospiraceae</taxon>
        <taxon>Catenibacillus</taxon>
    </lineage>
</organism>
<protein>
    <submittedName>
        <fullName evidence="4">Putative aldouronate transport system substrate-binding protein</fullName>
    </submittedName>
</protein>
<feature type="chain" id="PRO_5031239925" evidence="2">
    <location>
        <begin position="22"/>
        <end position="543"/>
    </location>
</feature>
<sequence>MKFKKLLSAVLASAMITGMLAGCGGNPESEVPPSASGDTSGSTQSDSGGQSSNDAQAQDDSGEMTEITVVLRTLGTVEESASDAVEEAVNEITQREINVAVDLMWIDSAQYETQVPMMITGNEKMDLMMFTPNPSTTYNTLMSQNQLMDITDYLDQYGPEIKATLGDEFLAATSRDGRIYGVGNYGPLVFKSMMLVRRDLADAAGVTEQLENATTWTEVEEALKAISEQSGQGLVNADINGSVLTASPTLSAGENFSDGYVYDNLGDSANMFMANKETGKIECLYFNEDVQEVLRRTYDWYQEGLIYKDAAMSQDFGTTLLKNGVGCGVITTTEVGGEITSAASTGYDMIILNPVTEHQSMITTGILTKFGFGVPVTALEPEAAIKFLNLLYTADSGLGNLLSWGIEGRDYVINEDGCADYPEGVTAETVPYHIADFLYGSRMNVTPWAGNDPDLRQIQEESNQAAEISPYLGFTLDNTGLEATLTACSNVFEKYKTTILSGSCSQDYDTYYQQFLDELTASGIDELVSAYQSQLDEWLANQQ</sequence>
<feature type="region of interest" description="Disordered" evidence="1">
    <location>
        <begin position="24"/>
        <end position="63"/>
    </location>
</feature>
<accession>A0A7W8H8R0</accession>
<dbReference type="Proteomes" id="UP000543642">
    <property type="component" value="Unassembled WGS sequence"/>
</dbReference>
<dbReference type="Gene3D" id="3.40.190.10">
    <property type="entry name" value="Periplasmic binding protein-like II"/>
    <property type="match status" value="2"/>
</dbReference>
<dbReference type="EMBL" id="JACHFW010000003">
    <property type="protein sequence ID" value="MBB5263954.1"/>
    <property type="molecule type" value="Genomic_DNA"/>
</dbReference>
<comment type="caution">
    <text evidence="4">The sequence shown here is derived from an EMBL/GenBank/DDBJ whole genome shotgun (WGS) entry which is preliminary data.</text>
</comment>
<dbReference type="RefSeq" id="WP_183772243.1">
    <property type="nucleotide sequence ID" value="NZ_JACHFW010000003.1"/>
</dbReference>
<dbReference type="InterPro" id="IPR050490">
    <property type="entry name" value="Bact_solute-bd_prot1"/>
</dbReference>
<keyword evidence="2" id="KW-0732">Signal</keyword>
<dbReference type="AlphaFoldDB" id="A0A7W8H8R0"/>
<proteinExistence type="predicted"/>
<dbReference type="InterPro" id="IPR006059">
    <property type="entry name" value="SBP"/>
</dbReference>
<gene>
    <name evidence="4" type="ORF">HNP82_001059</name>
</gene>
<feature type="signal peptide" evidence="2">
    <location>
        <begin position="1"/>
        <end position="21"/>
    </location>
</feature>
<dbReference type="InterPro" id="IPR022627">
    <property type="entry name" value="DUF3502"/>
</dbReference>
<dbReference type="PROSITE" id="PS51257">
    <property type="entry name" value="PROKAR_LIPOPROTEIN"/>
    <property type="match status" value="1"/>
</dbReference>
<evidence type="ECO:0000313" key="4">
    <source>
        <dbReference type="EMBL" id="MBB5263954.1"/>
    </source>
</evidence>
<dbReference type="PANTHER" id="PTHR43649:SF17">
    <property type="entry name" value="ABC TRANSPORTER SOLUTE BINDING PROTEIN-SUGAR TRANSPORT"/>
    <property type="match status" value="1"/>
</dbReference>
<dbReference type="Pfam" id="PF01547">
    <property type="entry name" value="SBP_bac_1"/>
    <property type="match status" value="1"/>
</dbReference>